<evidence type="ECO:0000313" key="1">
    <source>
        <dbReference type="EMBL" id="GAH16089.1"/>
    </source>
</evidence>
<name>X1EG23_9ZZZZ</name>
<accession>X1EG23</accession>
<protein>
    <submittedName>
        <fullName evidence="1">Uncharacterized protein</fullName>
    </submittedName>
</protein>
<gene>
    <name evidence="1" type="ORF">S01H4_62089</name>
</gene>
<proteinExistence type="predicted"/>
<sequence>MGFYRLSNDYWNNVDFRTNRIGDVSIKLYTYNSNVDMTVVDDDIANSGSTINPQTDITLVDPNSYLNRYNW</sequence>
<dbReference type="AlphaFoldDB" id="X1EG23"/>
<organism evidence="1">
    <name type="scientific">marine sediment metagenome</name>
    <dbReference type="NCBI Taxonomy" id="412755"/>
    <lineage>
        <taxon>unclassified sequences</taxon>
        <taxon>metagenomes</taxon>
        <taxon>ecological metagenomes</taxon>
    </lineage>
</organism>
<reference evidence="1" key="1">
    <citation type="journal article" date="2014" name="Front. Microbiol.">
        <title>High frequency of phylogenetically diverse reductive dehalogenase-homologous genes in deep subseafloor sedimentary metagenomes.</title>
        <authorList>
            <person name="Kawai M."/>
            <person name="Futagami T."/>
            <person name="Toyoda A."/>
            <person name="Takaki Y."/>
            <person name="Nishi S."/>
            <person name="Hori S."/>
            <person name="Arai W."/>
            <person name="Tsubouchi T."/>
            <person name="Morono Y."/>
            <person name="Uchiyama I."/>
            <person name="Ito T."/>
            <person name="Fujiyama A."/>
            <person name="Inagaki F."/>
            <person name="Takami H."/>
        </authorList>
    </citation>
    <scope>NUCLEOTIDE SEQUENCE</scope>
    <source>
        <strain evidence="1">Expedition CK06-06</strain>
    </source>
</reference>
<comment type="caution">
    <text evidence="1">The sequence shown here is derived from an EMBL/GenBank/DDBJ whole genome shotgun (WGS) entry which is preliminary data.</text>
</comment>
<dbReference type="EMBL" id="BART01036966">
    <property type="protein sequence ID" value="GAH16089.1"/>
    <property type="molecule type" value="Genomic_DNA"/>
</dbReference>